<dbReference type="Proteomes" id="UP000009071">
    <property type="component" value="Chromosome"/>
</dbReference>
<dbReference type="GO" id="GO:0006935">
    <property type="term" value="P:chemotaxis"/>
    <property type="evidence" value="ECO:0007669"/>
    <property type="project" value="UniProtKB-KW"/>
</dbReference>
<dbReference type="KEGG" id="dma:DMR_16800"/>
<feature type="transmembrane region" description="Helical" evidence="11">
    <location>
        <begin position="106"/>
        <end position="129"/>
    </location>
</feature>
<feature type="domain" description="PAC" evidence="13">
    <location>
        <begin position="526"/>
        <end position="578"/>
    </location>
</feature>
<feature type="domain" description="HAMP" evidence="14">
    <location>
        <begin position="403"/>
        <end position="455"/>
    </location>
</feature>
<dbReference type="SUPFAM" id="SSF158472">
    <property type="entry name" value="HAMP domain-like"/>
    <property type="match status" value="1"/>
</dbReference>
<evidence type="ECO:0000256" key="7">
    <source>
        <dbReference type="ARBA" id="ARBA00023224"/>
    </source>
</evidence>
<gene>
    <name evidence="15" type="ordered locus">DMR_16800</name>
</gene>
<dbReference type="InterPro" id="IPR003660">
    <property type="entry name" value="HAMP_dom"/>
</dbReference>
<dbReference type="InterPro" id="IPR004089">
    <property type="entry name" value="MCPsignal_dom"/>
</dbReference>
<dbReference type="SUPFAM" id="SSF55785">
    <property type="entry name" value="PYP-like sensor domain (PAS domain)"/>
    <property type="match status" value="1"/>
</dbReference>
<dbReference type="PROSITE" id="PS50885">
    <property type="entry name" value="HAMP"/>
    <property type="match status" value="1"/>
</dbReference>
<dbReference type="InterPro" id="IPR035965">
    <property type="entry name" value="PAS-like_dom_sf"/>
</dbReference>
<dbReference type="HOGENOM" id="CLU_000445_107_19_7"/>
<dbReference type="SUPFAM" id="SSF58104">
    <property type="entry name" value="Methyl-accepting chemotaxis protein (MCP) signaling domain"/>
    <property type="match status" value="1"/>
</dbReference>
<dbReference type="PANTHER" id="PTHR32089:SF112">
    <property type="entry name" value="LYSOZYME-LIKE PROTEIN-RELATED"/>
    <property type="match status" value="1"/>
</dbReference>
<evidence type="ECO:0000256" key="2">
    <source>
        <dbReference type="ARBA" id="ARBA00022475"/>
    </source>
</evidence>
<dbReference type="FunFam" id="1.10.287.950:FF:000001">
    <property type="entry name" value="Methyl-accepting chemotaxis sensory transducer"/>
    <property type="match status" value="1"/>
</dbReference>
<evidence type="ECO:0000256" key="5">
    <source>
        <dbReference type="ARBA" id="ARBA00022989"/>
    </source>
</evidence>
<evidence type="ECO:0000313" key="15">
    <source>
        <dbReference type="EMBL" id="BAH75171.1"/>
    </source>
</evidence>
<evidence type="ECO:0000256" key="6">
    <source>
        <dbReference type="ARBA" id="ARBA00023136"/>
    </source>
</evidence>
<dbReference type="Pfam" id="PF00015">
    <property type="entry name" value="MCPsignal"/>
    <property type="match status" value="1"/>
</dbReference>
<dbReference type="STRING" id="573370.DMR_16800"/>
<dbReference type="CDD" id="cd12912">
    <property type="entry name" value="PDC2_MCP_like"/>
    <property type="match status" value="1"/>
</dbReference>
<keyword evidence="3" id="KW-0145">Chemotaxis</keyword>
<dbReference type="CDD" id="cd11386">
    <property type="entry name" value="MCP_signal"/>
    <property type="match status" value="1"/>
</dbReference>
<feature type="transmembrane region" description="Helical" evidence="11">
    <location>
        <begin position="381"/>
        <end position="400"/>
    </location>
</feature>
<evidence type="ECO:0000313" key="16">
    <source>
        <dbReference type="Proteomes" id="UP000009071"/>
    </source>
</evidence>
<evidence type="ECO:0000259" key="14">
    <source>
        <dbReference type="PROSITE" id="PS50885"/>
    </source>
</evidence>
<dbReference type="CDD" id="cd12914">
    <property type="entry name" value="PDC1_DGC_like"/>
    <property type="match status" value="1"/>
</dbReference>
<dbReference type="PROSITE" id="PS50113">
    <property type="entry name" value="PAC"/>
    <property type="match status" value="1"/>
</dbReference>
<dbReference type="PANTHER" id="PTHR32089">
    <property type="entry name" value="METHYL-ACCEPTING CHEMOTAXIS PROTEIN MCPB"/>
    <property type="match status" value="1"/>
</dbReference>
<dbReference type="InterPro" id="IPR000014">
    <property type="entry name" value="PAS"/>
</dbReference>
<evidence type="ECO:0000256" key="11">
    <source>
        <dbReference type="SAM" id="Phobius"/>
    </source>
</evidence>
<evidence type="ECO:0000256" key="10">
    <source>
        <dbReference type="SAM" id="Coils"/>
    </source>
</evidence>
<dbReference type="Gene3D" id="3.30.450.20">
    <property type="entry name" value="PAS domain"/>
    <property type="match status" value="2"/>
</dbReference>
<dbReference type="InterPro" id="IPR033479">
    <property type="entry name" value="dCache_1"/>
</dbReference>
<dbReference type="SMART" id="SM00283">
    <property type="entry name" value="MA"/>
    <property type="match status" value="1"/>
</dbReference>
<keyword evidence="7 9" id="KW-0807">Transducer</keyword>
<accession>C4XPJ0</accession>
<dbReference type="eggNOG" id="COG0840">
    <property type="taxonomic scope" value="Bacteria"/>
</dbReference>
<dbReference type="GO" id="GO:0005886">
    <property type="term" value="C:plasma membrane"/>
    <property type="evidence" value="ECO:0007669"/>
    <property type="project" value="UniProtKB-SubCell"/>
</dbReference>
<dbReference type="AlphaFoldDB" id="C4XPJ0"/>
<keyword evidence="16" id="KW-1185">Reference proteome</keyword>
<feature type="domain" description="Methyl-accepting transducer" evidence="12">
    <location>
        <begin position="593"/>
        <end position="829"/>
    </location>
</feature>
<dbReference type="Gene3D" id="6.10.340.10">
    <property type="match status" value="1"/>
</dbReference>
<sequence length="875" mass="92913">MTRIGQPTLHFSARKRTSSATSRVTDTKTSTSRECWRKKYCWLPGRVFRIPCPRGARFSNLGKTPVIGLADCRTSDDVRRRSPGLKHPASFTAYGSIVMRRLGLNAVLTLAVIVSLFCGIAAIITYAAVSTNEISTSLQEEELQRTATDMVNLIGLSLDTAKESVDTLASLPIFLEALIGAPDRAQKMLEGYLKSSTSLLAVAVVDNDGKAVSGVYKSGKPLADSYKDWDFFKKITAGSDDFTSGEIRVDDAGKPYFLTAHAVHGPDGKSRGMIVLATDWNRLIRKYLSPIRFGETGYGFMFDDQGRIIAHAKDKSLLLKQPADRTIGERALALKNGVMPYAYNGEKKFMGVAQISGVQWLVCMTVSSDELAQRAVGQRNVLIAIGAAALVLVAALIIIFNRVVVLKPLAAIAAYAAAVADGDLKAALAGRFRFELADLARNLERMVAELKHKLGFAQGVMEGISAPCGIVGPDCNMLWANQQICDLLEKSEAPSSYVGQKSGLFFLGDASKETRSDRALAQRQAQEADSEYVTPSGRTLNVHIVATPFYDMDGTLLGALSFWTDQTELHNQQKRIAAQNVLMADTADAASHTADRMASAAEQLAAQIEQANHGAQEQNNRVQETVTAVEQMNATILEVARNAGETAGNAAAARDKAREGAELVVDVMEAVDKVRDAAEQLKTNMRGLGEQAQGIGAVLGVISDIADQTNLLALNAAIEAARAGEAGRGFAVVADEVRKLAEKTMHATKEVGQAISGIQRGTADTVTMVDQAAAAVDQATALASRSGAALGEIVSVVEAAGDQVRAIATAAEEQSATAEEINRAVDAISRIASETADAMGQSAQAVAELATQAHELNALVADIKGGSGGQAAIAS</sequence>
<dbReference type="Gene3D" id="1.10.287.950">
    <property type="entry name" value="Methyl-accepting chemotaxis protein"/>
    <property type="match status" value="1"/>
</dbReference>
<dbReference type="Pfam" id="PF13426">
    <property type="entry name" value="PAS_9"/>
    <property type="match status" value="1"/>
</dbReference>
<dbReference type="InterPro" id="IPR000700">
    <property type="entry name" value="PAS-assoc_C"/>
</dbReference>
<keyword evidence="6 11" id="KW-0472">Membrane</keyword>
<keyword evidence="5 11" id="KW-1133">Transmembrane helix</keyword>
<evidence type="ECO:0000259" key="13">
    <source>
        <dbReference type="PROSITE" id="PS50113"/>
    </source>
</evidence>
<keyword evidence="4 11" id="KW-0812">Transmembrane</keyword>
<dbReference type="Pfam" id="PF02743">
    <property type="entry name" value="dCache_1"/>
    <property type="match status" value="1"/>
</dbReference>
<feature type="coiled-coil region" evidence="10">
    <location>
        <begin position="598"/>
        <end position="625"/>
    </location>
</feature>
<evidence type="ECO:0000256" key="8">
    <source>
        <dbReference type="ARBA" id="ARBA00029447"/>
    </source>
</evidence>
<organism evidence="15 16">
    <name type="scientific">Solidesulfovibrio magneticus (strain ATCC 700980 / DSM 13731 / RS-1)</name>
    <name type="common">Desulfovibrio magneticus</name>
    <dbReference type="NCBI Taxonomy" id="573370"/>
    <lineage>
        <taxon>Bacteria</taxon>
        <taxon>Pseudomonadati</taxon>
        <taxon>Thermodesulfobacteriota</taxon>
        <taxon>Desulfovibrionia</taxon>
        <taxon>Desulfovibrionales</taxon>
        <taxon>Desulfovibrionaceae</taxon>
        <taxon>Solidesulfovibrio</taxon>
    </lineage>
</organism>
<name>C4XPJ0_SOLM1</name>
<protein>
    <submittedName>
        <fullName evidence="15">Methyl-accepting chemotaxis protein</fullName>
    </submittedName>
</protein>
<evidence type="ECO:0000259" key="12">
    <source>
        <dbReference type="PROSITE" id="PS50111"/>
    </source>
</evidence>
<evidence type="ECO:0000256" key="1">
    <source>
        <dbReference type="ARBA" id="ARBA00004651"/>
    </source>
</evidence>
<proteinExistence type="inferred from homology"/>
<reference evidence="15 16" key="1">
    <citation type="journal article" date="2009" name="Genome Res.">
        <title>Whole genome sequence of Desulfovibrio magneticus strain RS-1 revealed common gene clusters in magnetotactic bacteria.</title>
        <authorList>
            <person name="Nakazawa H."/>
            <person name="Arakaki A."/>
            <person name="Narita-Yamada S."/>
            <person name="Yashiro I."/>
            <person name="Jinno K."/>
            <person name="Aoki N."/>
            <person name="Tsuruyama A."/>
            <person name="Okamura Y."/>
            <person name="Tanikawa S."/>
            <person name="Fujita N."/>
            <person name="Takeyama H."/>
            <person name="Matsunaga T."/>
        </authorList>
    </citation>
    <scope>NUCLEOTIDE SEQUENCE [LARGE SCALE GENOMIC DNA]</scope>
    <source>
        <strain evidence="16">ATCC 700980 / DSM 13731 / RS-1</strain>
    </source>
</reference>
<dbReference type="GO" id="GO:0007165">
    <property type="term" value="P:signal transduction"/>
    <property type="evidence" value="ECO:0007669"/>
    <property type="project" value="UniProtKB-KW"/>
</dbReference>
<comment type="similarity">
    <text evidence="8">Belongs to the methyl-accepting chemotaxis (MCP) protein family.</text>
</comment>
<keyword evidence="10" id="KW-0175">Coiled coil</keyword>
<keyword evidence="2" id="KW-1003">Cell membrane</keyword>
<comment type="subcellular location">
    <subcellularLocation>
        <location evidence="1">Cell membrane</location>
        <topology evidence="1">Multi-pass membrane protein</topology>
    </subcellularLocation>
</comment>
<dbReference type="SMART" id="SM00304">
    <property type="entry name" value="HAMP"/>
    <property type="match status" value="1"/>
</dbReference>
<evidence type="ECO:0000256" key="4">
    <source>
        <dbReference type="ARBA" id="ARBA00022692"/>
    </source>
</evidence>
<evidence type="ECO:0000256" key="3">
    <source>
        <dbReference type="ARBA" id="ARBA00022500"/>
    </source>
</evidence>
<dbReference type="Pfam" id="PF00672">
    <property type="entry name" value="HAMP"/>
    <property type="match status" value="1"/>
</dbReference>
<dbReference type="PROSITE" id="PS50111">
    <property type="entry name" value="CHEMOTAXIS_TRANSDUC_2"/>
    <property type="match status" value="1"/>
</dbReference>
<dbReference type="EMBL" id="AP010904">
    <property type="protein sequence ID" value="BAH75171.1"/>
    <property type="molecule type" value="Genomic_DNA"/>
</dbReference>
<evidence type="ECO:0000256" key="9">
    <source>
        <dbReference type="PROSITE-ProRule" id="PRU00284"/>
    </source>
</evidence>